<evidence type="ECO:0000256" key="4">
    <source>
        <dbReference type="ARBA" id="ARBA00022475"/>
    </source>
</evidence>
<evidence type="ECO:0000313" key="9">
    <source>
        <dbReference type="EMBL" id="WRO21074.1"/>
    </source>
</evidence>
<dbReference type="PANTHER" id="PTHR43057">
    <property type="entry name" value="ARSENITE EFFLUX TRANSPORTER"/>
    <property type="match status" value="1"/>
</dbReference>
<dbReference type="GO" id="GO:0015104">
    <property type="term" value="F:antimonite transmembrane transporter activity"/>
    <property type="evidence" value="ECO:0007669"/>
    <property type="project" value="TreeGrafter"/>
</dbReference>
<reference evidence="9 10" key="1">
    <citation type="submission" date="2023-04" db="EMBL/GenBank/DDBJ databases">
        <authorList>
            <person name="Hsu D."/>
        </authorList>
    </citation>
    <scope>NUCLEOTIDE SEQUENCE [LARGE SCALE GENOMIC DNA]</scope>
    <source>
        <strain evidence="9 10">MK1</strain>
    </source>
</reference>
<dbReference type="GO" id="GO:0015297">
    <property type="term" value="F:antiporter activity"/>
    <property type="evidence" value="ECO:0007669"/>
    <property type="project" value="InterPro"/>
</dbReference>
<dbReference type="InterPro" id="IPR038770">
    <property type="entry name" value="Na+/solute_symporter_sf"/>
</dbReference>
<keyword evidence="7 8" id="KW-0472">Membrane</keyword>
<feature type="transmembrane region" description="Helical" evidence="8">
    <location>
        <begin position="287"/>
        <end position="307"/>
    </location>
</feature>
<evidence type="ECO:0000256" key="5">
    <source>
        <dbReference type="ARBA" id="ARBA00022692"/>
    </source>
</evidence>
<dbReference type="Pfam" id="PF01758">
    <property type="entry name" value="SBF"/>
    <property type="match status" value="1"/>
</dbReference>
<comment type="similarity">
    <text evidence="2">Belongs to the arsenical resistance-3 (ACR3) (TC 2.A.59) family.</text>
</comment>
<name>A0AAU0ULM3_9FIRM</name>
<feature type="transmembrane region" description="Helical" evidence="8">
    <location>
        <begin position="229"/>
        <end position="250"/>
    </location>
</feature>
<dbReference type="PANTHER" id="PTHR43057:SF1">
    <property type="entry name" value="ARSENICAL-RESISTANCE PROTEIN 3"/>
    <property type="match status" value="1"/>
</dbReference>
<dbReference type="KEGG" id="dbc:MFMK1_000868"/>
<evidence type="ECO:0000256" key="6">
    <source>
        <dbReference type="ARBA" id="ARBA00022989"/>
    </source>
</evidence>
<feature type="transmembrane region" description="Helical" evidence="8">
    <location>
        <begin position="34"/>
        <end position="55"/>
    </location>
</feature>
<feature type="transmembrane region" description="Helical" evidence="8">
    <location>
        <begin position="262"/>
        <end position="281"/>
    </location>
</feature>
<dbReference type="InterPro" id="IPR002657">
    <property type="entry name" value="BilAc:Na_symport/Acr3"/>
</dbReference>
<evidence type="ECO:0000256" key="7">
    <source>
        <dbReference type="ARBA" id="ARBA00023136"/>
    </source>
</evidence>
<keyword evidence="10" id="KW-1185">Reference proteome</keyword>
<keyword evidence="6 8" id="KW-1133">Transmembrane helix</keyword>
<dbReference type="GO" id="GO:0015105">
    <property type="term" value="F:arsenite transmembrane transporter activity"/>
    <property type="evidence" value="ECO:0007669"/>
    <property type="project" value="TreeGrafter"/>
</dbReference>
<evidence type="ECO:0000256" key="1">
    <source>
        <dbReference type="ARBA" id="ARBA00004651"/>
    </source>
</evidence>
<dbReference type="InterPro" id="IPR004706">
    <property type="entry name" value="Arsenical-R_Acr3"/>
</dbReference>
<evidence type="ECO:0000256" key="3">
    <source>
        <dbReference type="ARBA" id="ARBA00022448"/>
    </source>
</evidence>
<protein>
    <submittedName>
        <fullName evidence="9">Bile acid:sodium symporter</fullName>
    </submittedName>
</protein>
<dbReference type="AlphaFoldDB" id="A0AAU0ULM3"/>
<evidence type="ECO:0000313" key="10">
    <source>
        <dbReference type="Proteomes" id="UP001329915"/>
    </source>
</evidence>
<sequence length="324" mass="35686">MTIFKLIKDKLPYLIMGAIGLGLVNGYFNEVGYYKQFLTPVIFLMIYPMMINLKVTDVLSGFSTPRPLLYSVAINFIFSPLLAYVLSRLFFADYPTLTMGLMLIALVPTSGMTASWTGLANGNMKTALLIISVNLLLAIVMIPLYLKLLLGRVIPLDTMLVIKSLVQVVVVPLILGDLTRRLLTKKYGMKGFKAMKPQFAGISSTGVILIVFIATSLKSRTILGDGQMVLNVLVPLAIYYALILLASNLLGQKYLDYGDRVALIYGTTMRNLTIAMALTISSLEAGLAVFLIAVGYLLQVPFAALYMRYLNWRGSDALNVEHIS</sequence>
<evidence type="ECO:0000256" key="8">
    <source>
        <dbReference type="SAM" id="Phobius"/>
    </source>
</evidence>
<feature type="transmembrane region" description="Helical" evidence="8">
    <location>
        <begin position="158"/>
        <end position="178"/>
    </location>
</feature>
<gene>
    <name evidence="9" type="ORF">MFMK1_000868</name>
</gene>
<keyword evidence="4" id="KW-1003">Cell membrane</keyword>
<comment type="subcellular location">
    <subcellularLocation>
        <location evidence="1">Cell membrane</location>
        <topology evidence="1">Multi-pass membrane protein</topology>
    </subcellularLocation>
</comment>
<dbReference type="RefSeq" id="WP_366923932.1">
    <property type="nucleotide sequence ID" value="NZ_CP121694.1"/>
</dbReference>
<dbReference type="EMBL" id="CP121694">
    <property type="protein sequence ID" value="WRO21074.1"/>
    <property type="molecule type" value="Genomic_DNA"/>
</dbReference>
<accession>A0AAU0ULM3</accession>
<proteinExistence type="inferred from homology"/>
<dbReference type="GO" id="GO:0005886">
    <property type="term" value="C:plasma membrane"/>
    <property type="evidence" value="ECO:0007669"/>
    <property type="project" value="UniProtKB-SubCell"/>
</dbReference>
<keyword evidence="3" id="KW-0813">Transport</keyword>
<organism evidence="9 10">
    <name type="scientific">Metallumcola ferriviriculae</name>
    <dbReference type="NCBI Taxonomy" id="3039180"/>
    <lineage>
        <taxon>Bacteria</taxon>
        <taxon>Bacillati</taxon>
        <taxon>Bacillota</taxon>
        <taxon>Clostridia</taxon>
        <taxon>Neomoorellales</taxon>
        <taxon>Desulfitibacteraceae</taxon>
        <taxon>Metallumcola</taxon>
    </lineage>
</organism>
<feature type="transmembrane region" description="Helical" evidence="8">
    <location>
        <begin position="67"/>
        <end position="91"/>
    </location>
</feature>
<dbReference type="Proteomes" id="UP001329915">
    <property type="component" value="Chromosome"/>
</dbReference>
<feature type="transmembrane region" description="Helical" evidence="8">
    <location>
        <begin position="97"/>
        <end position="119"/>
    </location>
</feature>
<feature type="transmembrane region" description="Helical" evidence="8">
    <location>
        <begin position="12"/>
        <end position="28"/>
    </location>
</feature>
<evidence type="ECO:0000256" key="2">
    <source>
        <dbReference type="ARBA" id="ARBA00010110"/>
    </source>
</evidence>
<feature type="transmembrane region" description="Helical" evidence="8">
    <location>
        <begin position="126"/>
        <end position="146"/>
    </location>
</feature>
<dbReference type="Gene3D" id="1.20.1530.20">
    <property type="match status" value="1"/>
</dbReference>
<keyword evidence="5 8" id="KW-0812">Transmembrane</keyword>
<feature type="transmembrane region" description="Helical" evidence="8">
    <location>
        <begin position="199"/>
        <end position="217"/>
    </location>
</feature>